<proteinExistence type="predicted"/>
<name>A0ABQ6N1R5_9STRA</name>
<comment type="caution">
    <text evidence="1">The sequence shown here is derived from an EMBL/GenBank/DDBJ whole genome shotgun (WGS) entry which is preliminary data.</text>
</comment>
<reference evidence="1 2" key="1">
    <citation type="journal article" date="2023" name="Commun. Biol.">
        <title>Genome analysis of Parmales, the sister group of diatoms, reveals the evolutionary specialization of diatoms from phago-mixotrophs to photoautotrophs.</title>
        <authorList>
            <person name="Ban H."/>
            <person name="Sato S."/>
            <person name="Yoshikawa S."/>
            <person name="Yamada K."/>
            <person name="Nakamura Y."/>
            <person name="Ichinomiya M."/>
            <person name="Sato N."/>
            <person name="Blanc-Mathieu R."/>
            <person name="Endo H."/>
            <person name="Kuwata A."/>
            <person name="Ogata H."/>
        </authorList>
    </citation>
    <scope>NUCLEOTIDE SEQUENCE [LARGE SCALE GENOMIC DNA]</scope>
</reference>
<dbReference type="Proteomes" id="UP001165060">
    <property type="component" value="Unassembled WGS sequence"/>
</dbReference>
<dbReference type="InterPro" id="IPR016084">
    <property type="entry name" value="Haem_Oase-like_multi-hlx"/>
</dbReference>
<keyword evidence="2" id="KW-1185">Reference proteome</keyword>
<feature type="non-terminal residue" evidence="1">
    <location>
        <position position="1"/>
    </location>
</feature>
<accession>A0ABQ6N1R5</accession>
<gene>
    <name evidence="1" type="ORF">TeGR_g13698</name>
</gene>
<dbReference type="EMBL" id="BRYB01003489">
    <property type="protein sequence ID" value="GMI37698.1"/>
    <property type="molecule type" value="Genomic_DNA"/>
</dbReference>
<evidence type="ECO:0000313" key="2">
    <source>
        <dbReference type="Proteomes" id="UP001165060"/>
    </source>
</evidence>
<organism evidence="1 2">
    <name type="scientific">Tetraparma gracilis</name>
    <dbReference type="NCBI Taxonomy" id="2962635"/>
    <lineage>
        <taxon>Eukaryota</taxon>
        <taxon>Sar</taxon>
        <taxon>Stramenopiles</taxon>
        <taxon>Ochrophyta</taxon>
        <taxon>Bolidophyceae</taxon>
        <taxon>Parmales</taxon>
        <taxon>Triparmaceae</taxon>
        <taxon>Tetraparma</taxon>
    </lineage>
</organism>
<evidence type="ECO:0000313" key="1">
    <source>
        <dbReference type="EMBL" id="GMI37698.1"/>
    </source>
</evidence>
<sequence length="69" mass="7584">IGKSLAAQLLDGRVLKFYEWDSPVSELMSSTKSTLDEMAEGWSEEELQACVGQTRASFEAGGKLLDCLR</sequence>
<dbReference type="Gene3D" id="1.20.910.10">
    <property type="entry name" value="Heme oxygenase-like"/>
    <property type="match status" value="1"/>
</dbReference>
<dbReference type="SUPFAM" id="SSF48613">
    <property type="entry name" value="Heme oxygenase-like"/>
    <property type="match status" value="1"/>
</dbReference>
<protein>
    <submittedName>
        <fullName evidence="1">Uncharacterized protein</fullName>
    </submittedName>
</protein>